<gene>
    <name evidence="3" type="ORF">PYX00_005443</name>
</gene>
<organism evidence="3">
    <name type="scientific">Menopon gallinae</name>
    <name type="common">poultry shaft louse</name>
    <dbReference type="NCBI Taxonomy" id="328185"/>
    <lineage>
        <taxon>Eukaryota</taxon>
        <taxon>Metazoa</taxon>
        <taxon>Ecdysozoa</taxon>
        <taxon>Arthropoda</taxon>
        <taxon>Hexapoda</taxon>
        <taxon>Insecta</taxon>
        <taxon>Pterygota</taxon>
        <taxon>Neoptera</taxon>
        <taxon>Paraneoptera</taxon>
        <taxon>Psocodea</taxon>
        <taxon>Troctomorpha</taxon>
        <taxon>Phthiraptera</taxon>
        <taxon>Amblycera</taxon>
        <taxon>Menoponidae</taxon>
        <taxon>Menopon</taxon>
    </lineage>
</organism>
<name>A0AAW2HSE4_9NEOP</name>
<dbReference type="EMBL" id="JARGDH010000003">
    <property type="protein sequence ID" value="KAL0272503.1"/>
    <property type="molecule type" value="Genomic_DNA"/>
</dbReference>
<proteinExistence type="predicted"/>
<comment type="caution">
    <text evidence="3">The sequence shown here is derived from an EMBL/GenBank/DDBJ whole genome shotgun (WGS) entry which is preliminary data.</text>
</comment>
<evidence type="ECO:0000256" key="2">
    <source>
        <dbReference type="SAM" id="MobiDB-lite"/>
    </source>
</evidence>
<feature type="compositionally biased region" description="Basic and acidic residues" evidence="2">
    <location>
        <begin position="11"/>
        <end position="21"/>
    </location>
</feature>
<feature type="region of interest" description="Disordered" evidence="2">
    <location>
        <begin position="78"/>
        <end position="101"/>
    </location>
</feature>
<reference evidence="3" key="1">
    <citation type="journal article" date="2024" name="Gigascience">
        <title>Chromosome-level genome of the poultry shaft louse Menopon gallinae provides insight into the host-switching and adaptive evolution of parasitic lice.</title>
        <authorList>
            <person name="Xu Y."/>
            <person name="Ma L."/>
            <person name="Liu S."/>
            <person name="Liang Y."/>
            <person name="Liu Q."/>
            <person name="He Z."/>
            <person name="Tian L."/>
            <person name="Duan Y."/>
            <person name="Cai W."/>
            <person name="Li H."/>
            <person name="Song F."/>
        </authorList>
    </citation>
    <scope>NUCLEOTIDE SEQUENCE</scope>
    <source>
        <strain evidence="3">Cailab_2023a</strain>
    </source>
</reference>
<evidence type="ECO:0000256" key="1">
    <source>
        <dbReference type="SAM" id="Coils"/>
    </source>
</evidence>
<protein>
    <submittedName>
        <fullName evidence="3">Uncharacterized protein</fullName>
    </submittedName>
</protein>
<evidence type="ECO:0000313" key="3">
    <source>
        <dbReference type="EMBL" id="KAL0272503.1"/>
    </source>
</evidence>
<sequence length="208" mass="24053">MVFGSGTGTERSADSGKLEPVLRNRKNNVTCRNYEERVTYRTITRTEFQKRRASFENKDDVVSYERSVEIVRGKDDGRGKLEKKTRSVDELSSWQRTDDPDPYRIQAKERDMVDKLEDIHRMIKDMQELTNQLKNRKSDAAEKYLTRAGREIAPEIALPESKVEKTIVKSGPMKVLPIRYKSTVLIVIGSSWQRYKEEIELQVAPPAS</sequence>
<feature type="coiled-coil region" evidence="1">
    <location>
        <begin position="116"/>
        <end position="143"/>
    </location>
</feature>
<keyword evidence="1" id="KW-0175">Coiled coil</keyword>
<accession>A0AAW2HSE4</accession>
<feature type="region of interest" description="Disordered" evidence="2">
    <location>
        <begin position="1"/>
        <end position="21"/>
    </location>
</feature>
<feature type="compositionally biased region" description="Basic and acidic residues" evidence="2">
    <location>
        <begin position="78"/>
        <end position="89"/>
    </location>
</feature>
<dbReference type="AlphaFoldDB" id="A0AAW2HSE4"/>